<sequence>MDSIIPLITEKVIEMVKPKIIQIVDECMQPHLLSIKHNKDALILKDVELNKYKEEMKMLKTKLDKVEARIEEQEQYSRRTSLRFHNVPAPTDDNGDIIKPINTDALVLGICNKNLNLNLNTRDIGRSHPIGEIKDGKIIAIIVRFLSYRQRQLVFNSKRNLKGNKTKFSLQKISPNTETHLDSNITDDDISIMGFQVPVRKDRNSHGGGIIMYFKNYVHITRRQDLEHDEIENDANKDLPEFDDRCHDFLSQIIVSEQDVLDIVSTLDANKAVGPDIVSNRMLLAVRNEISKPLWLQLSSGQICMSTKIRNDRLQLVCKVNHLELEVYIRDPLGDQKTRCVIPNPKPECFTYDGDATQSLSSNMTVLTLNKNSTNNHRVNGEWSCLHGTYNERATAIVNIQGKKEADEVSVNVLIKGPTIVKKNQAFMSICFCTEVPENQTAEFHVENGVSHQIMEMERKCKTNLNHSTCSDNKSYELVYHAPKSSGILTVSCAMTIQPFGKLSDCIFVKVVDLTGPILSVDSNSPIFENMVLTFVCTAFSAENEVHLSWTCVNGTREDDTLVNSSTSTFISKLIYQVKIRDNGRICTCDAQIGAFTSADTMTLHVTEDFPKNARTGAIYFAAPQEENRANLYDDISHYDEIEN</sequence>
<dbReference type="AlphaFoldDB" id="A0A6J8AWG7"/>
<reference evidence="2 3" key="1">
    <citation type="submission" date="2020-06" db="EMBL/GenBank/DDBJ databases">
        <authorList>
            <person name="Li R."/>
            <person name="Bekaert M."/>
        </authorList>
    </citation>
    <scope>NUCLEOTIDE SEQUENCE [LARGE SCALE GENOMIC DNA]</scope>
    <source>
        <strain evidence="3">wild</strain>
    </source>
</reference>
<feature type="coiled-coil region" evidence="1">
    <location>
        <begin position="49"/>
        <end position="76"/>
    </location>
</feature>
<keyword evidence="1" id="KW-0175">Coiled coil</keyword>
<evidence type="ECO:0008006" key="4">
    <source>
        <dbReference type="Google" id="ProtNLM"/>
    </source>
</evidence>
<evidence type="ECO:0000256" key="1">
    <source>
        <dbReference type="SAM" id="Coils"/>
    </source>
</evidence>
<accession>A0A6J8AWG7</accession>
<name>A0A6J8AWG7_MYTCO</name>
<proteinExistence type="predicted"/>
<keyword evidence="3" id="KW-1185">Reference proteome</keyword>
<organism evidence="2 3">
    <name type="scientific">Mytilus coruscus</name>
    <name type="common">Sea mussel</name>
    <dbReference type="NCBI Taxonomy" id="42192"/>
    <lineage>
        <taxon>Eukaryota</taxon>
        <taxon>Metazoa</taxon>
        <taxon>Spiralia</taxon>
        <taxon>Lophotrochozoa</taxon>
        <taxon>Mollusca</taxon>
        <taxon>Bivalvia</taxon>
        <taxon>Autobranchia</taxon>
        <taxon>Pteriomorphia</taxon>
        <taxon>Mytilida</taxon>
        <taxon>Mytiloidea</taxon>
        <taxon>Mytilidae</taxon>
        <taxon>Mytilinae</taxon>
        <taxon>Mytilus</taxon>
    </lineage>
</organism>
<dbReference type="OrthoDB" id="6108916at2759"/>
<evidence type="ECO:0000313" key="3">
    <source>
        <dbReference type="Proteomes" id="UP000507470"/>
    </source>
</evidence>
<protein>
    <recommendedName>
        <fullName evidence="4">Ig-like domain-containing protein</fullName>
    </recommendedName>
</protein>
<dbReference type="InterPro" id="IPR013783">
    <property type="entry name" value="Ig-like_fold"/>
</dbReference>
<dbReference type="Gene3D" id="2.60.40.10">
    <property type="entry name" value="Immunoglobulins"/>
    <property type="match status" value="1"/>
</dbReference>
<dbReference type="Proteomes" id="UP000507470">
    <property type="component" value="Unassembled WGS sequence"/>
</dbReference>
<dbReference type="EMBL" id="CACVKT020002023">
    <property type="protein sequence ID" value="CAC5374571.1"/>
    <property type="molecule type" value="Genomic_DNA"/>
</dbReference>
<evidence type="ECO:0000313" key="2">
    <source>
        <dbReference type="EMBL" id="CAC5374571.1"/>
    </source>
</evidence>
<gene>
    <name evidence="2" type="ORF">MCOR_11904</name>
</gene>